<accession>A0A9D4KHS3</accession>
<evidence type="ECO:0000313" key="1">
    <source>
        <dbReference type="EMBL" id="KAH3839770.1"/>
    </source>
</evidence>
<reference evidence="1" key="1">
    <citation type="journal article" date="2019" name="bioRxiv">
        <title>The Genome of the Zebra Mussel, Dreissena polymorpha: A Resource for Invasive Species Research.</title>
        <authorList>
            <person name="McCartney M.A."/>
            <person name="Auch B."/>
            <person name="Kono T."/>
            <person name="Mallez S."/>
            <person name="Zhang Y."/>
            <person name="Obille A."/>
            <person name="Becker A."/>
            <person name="Abrahante J.E."/>
            <person name="Garbe J."/>
            <person name="Badalamenti J.P."/>
            <person name="Herman A."/>
            <person name="Mangelson H."/>
            <person name="Liachko I."/>
            <person name="Sullivan S."/>
            <person name="Sone E.D."/>
            <person name="Koren S."/>
            <person name="Silverstein K.A.T."/>
            <person name="Beckman K.B."/>
            <person name="Gohl D.M."/>
        </authorList>
    </citation>
    <scope>NUCLEOTIDE SEQUENCE</scope>
    <source>
        <strain evidence="1">Duluth1</strain>
        <tissue evidence="1">Whole animal</tissue>
    </source>
</reference>
<dbReference type="AlphaFoldDB" id="A0A9D4KHS3"/>
<organism evidence="1 2">
    <name type="scientific">Dreissena polymorpha</name>
    <name type="common">Zebra mussel</name>
    <name type="synonym">Mytilus polymorpha</name>
    <dbReference type="NCBI Taxonomy" id="45954"/>
    <lineage>
        <taxon>Eukaryota</taxon>
        <taxon>Metazoa</taxon>
        <taxon>Spiralia</taxon>
        <taxon>Lophotrochozoa</taxon>
        <taxon>Mollusca</taxon>
        <taxon>Bivalvia</taxon>
        <taxon>Autobranchia</taxon>
        <taxon>Heteroconchia</taxon>
        <taxon>Euheterodonta</taxon>
        <taxon>Imparidentia</taxon>
        <taxon>Neoheterodontei</taxon>
        <taxon>Myida</taxon>
        <taxon>Dreissenoidea</taxon>
        <taxon>Dreissenidae</taxon>
        <taxon>Dreissena</taxon>
    </lineage>
</organism>
<sequence>MMVDDAGNDDIGDDFDNDDVDDDYDAAAATAIVDNNDNRLTSKCGPEVTYYGVKKLSV</sequence>
<dbReference type="Proteomes" id="UP000828390">
    <property type="component" value="Unassembled WGS sequence"/>
</dbReference>
<protein>
    <submittedName>
        <fullName evidence="1">Uncharacterized protein</fullName>
    </submittedName>
</protein>
<reference evidence="1" key="2">
    <citation type="submission" date="2020-11" db="EMBL/GenBank/DDBJ databases">
        <authorList>
            <person name="McCartney M.A."/>
            <person name="Auch B."/>
            <person name="Kono T."/>
            <person name="Mallez S."/>
            <person name="Becker A."/>
            <person name="Gohl D.M."/>
            <person name="Silverstein K.A.T."/>
            <person name="Koren S."/>
            <person name="Bechman K.B."/>
            <person name="Herman A."/>
            <person name="Abrahante J.E."/>
            <person name="Garbe J."/>
        </authorList>
    </citation>
    <scope>NUCLEOTIDE SEQUENCE</scope>
    <source>
        <strain evidence="1">Duluth1</strain>
        <tissue evidence="1">Whole animal</tissue>
    </source>
</reference>
<proteinExistence type="predicted"/>
<dbReference type="EMBL" id="JAIWYP010000004">
    <property type="protein sequence ID" value="KAH3839770.1"/>
    <property type="molecule type" value="Genomic_DNA"/>
</dbReference>
<evidence type="ECO:0000313" key="2">
    <source>
        <dbReference type="Proteomes" id="UP000828390"/>
    </source>
</evidence>
<keyword evidence="2" id="KW-1185">Reference proteome</keyword>
<gene>
    <name evidence="1" type="ORF">DPMN_113207</name>
</gene>
<name>A0A9D4KHS3_DREPO</name>
<comment type="caution">
    <text evidence="1">The sequence shown here is derived from an EMBL/GenBank/DDBJ whole genome shotgun (WGS) entry which is preliminary data.</text>
</comment>